<evidence type="ECO:0000259" key="2">
    <source>
        <dbReference type="PROSITE" id="PS51740"/>
    </source>
</evidence>
<evidence type="ECO:0000313" key="4">
    <source>
        <dbReference type="Proteomes" id="UP000295008"/>
    </source>
</evidence>
<dbReference type="Pfam" id="PF04014">
    <property type="entry name" value="MazE_antitoxin"/>
    <property type="match status" value="1"/>
</dbReference>
<dbReference type="NCBIfam" id="TIGR01439">
    <property type="entry name" value="lp_hng_hel_AbrB"/>
    <property type="match status" value="1"/>
</dbReference>
<dbReference type="AlphaFoldDB" id="A0A4R1R342"/>
<proteinExistence type="predicted"/>
<dbReference type="InterPro" id="IPR037914">
    <property type="entry name" value="SpoVT-AbrB_sf"/>
</dbReference>
<name>A0A4R1R342_HYDET</name>
<dbReference type="PROSITE" id="PS51740">
    <property type="entry name" value="SPOVT_ABRB"/>
    <property type="match status" value="1"/>
</dbReference>
<dbReference type="OrthoDB" id="9782993at2"/>
<sequence length="80" mass="9184">MRPIGIVRRVDCLGRVVIPSELRRTMNIEDSDFLEIYTDRDMIVIKKYEPVCVFCGSPDGVKSIYEKNICESCRGELKAL</sequence>
<dbReference type="PANTHER" id="PTHR36432">
    <property type="match status" value="1"/>
</dbReference>
<organism evidence="3 4">
    <name type="scientific">Hydrogenispora ethanolica</name>
    <dbReference type="NCBI Taxonomy" id="1082276"/>
    <lineage>
        <taxon>Bacteria</taxon>
        <taxon>Bacillati</taxon>
        <taxon>Bacillota</taxon>
        <taxon>Hydrogenispora</taxon>
    </lineage>
</organism>
<keyword evidence="4" id="KW-1185">Reference proteome</keyword>
<dbReference type="PANTHER" id="PTHR36432:SF1">
    <property type="entry name" value="STAGE V SPORULATION PROTEIN T"/>
    <property type="match status" value="1"/>
</dbReference>
<dbReference type="InterPro" id="IPR052731">
    <property type="entry name" value="B_subtilis_Trans_State_Reg"/>
</dbReference>
<keyword evidence="1" id="KW-0238">DNA-binding</keyword>
<reference evidence="3 4" key="1">
    <citation type="submission" date="2019-03" db="EMBL/GenBank/DDBJ databases">
        <title>Genomic Encyclopedia of Type Strains, Phase IV (KMG-IV): sequencing the most valuable type-strain genomes for metagenomic binning, comparative biology and taxonomic classification.</title>
        <authorList>
            <person name="Goeker M."/>
        </authorList>
    </citation>
    <scope>NUCLEOTIDE SEQUENCE [LARGE SCALE GENOMIC DNA]</scope>
    <source>
        <strain evidence="3 4">LX-B</strain>
    </source>
</reference>
<dbReference type="InterPro" id="IPR007159">
    <property type="entry name" value="SpoVT-AbrB_dom"/>
</dbReference>
<evidence type="ECO:0000256" key="1">
    <source>
        <dbReference type="PROSITE-ProRule" id="PRU01076"/>
    </source>
</evidence>
<feature type="domain" description="SpoVT-AbrB" evidence="2">
    <location>
        <begin position="5"/>
        <end position="50"/>
    </location>
</feature>
<dbReference type="GO" id="GO:0003677">
    <property type="term" value="F:DNA binding"/>
    <property type="evidence" value="ECO:0007669"/>
    <property type="project" value="UniProtKB-UniRule"/>
</dbReference>
<comment type="caution">
    <text evidence="3">The sequence shown here is derived from an EMBL/GenBank/DDBJ whole genome shotgun (WGS) entry which is preliminary data.</text>
</comment>
<evidence type="ECO:0000313" key="3">
    <source>
        <dbReference type="EMBL" id="TCL59778.1"/>
    </source>
</evidence>
<protein>
    <submittedName>
        <fullName evidence="3">Transcriptional pleiotropic regulator of transition state genes</fullName>
    </submittedName>
</protein>
<dbReference type="SMART" id="SM00966">
    <property type="entry name" value="SpoVT_AbrB"/>
    <property type="match status" value="1"/>
</dbReference>
<dbReference type="Gene3D" id="2.10.260.10">
    <property type="match status" value="1"/>
</dbReference>
<dbReference type="Proteomes" id="UP000295008">
    <property type="component" value="Unassembled WGS sequence"/>
</dbReference>
<gene>
    <name evidence="3" type="ORF">EDC14_103715</name>
</gene>
<accession>A0A4R1R342</accession>
<dbReference type="RefSeq" id="WP_132016468.1">
    <property type="nucleotide sequence ID" value="NZ_SLUN01000037.1"/>
</dbReference>
<dbReference type="SUPFAM" id="SSF89447">
    <property type="entry name" value="AbrB/MazE/MraZ-like"/>
    <property type="match status" value="1"/>
</dbReference>
<dbReference type="EMBL" id="SLUN01000037">
    <property type="protein sequence ID" value="TCL59778.1"/>
    <property type="molecule type" value="Genomic_DNA"/>
</dbReference>